<name>A0A9P9IX63_9PLEO</name>
<proteinExistence type="predicted"/>
<reference evidence="2" key="1">
    <citation type="journal article" date="2021" name="Nat. Commun.">
        <title>Genetic determinants of endophytism in the Arabidopsis root mycobiome.</title>
        <authorList>
            <person name="Mesny F."/>
            <person name="Miyauchi S."/>
            <person name="Thiergart T."/>
            <person name="Pickel B."/>
            <person name="Atanasova L."/>
            <person name="Karlsson M."/>
            <person name="Huettel B."/>
            <person name="Barry K.W."/>
            <person name="Haridas S."/>
            <person name="Chen C."/>
            <person name="Bauer D."/>
            <person name="Andreopoulos W."/>
            <person name="Pangilinan J."/>
            <person name="LaButti K."/>
            <person name="Riley R."/>
            <person name="Lipzen A."/>
            <person name="Clum A."/>
            <person name="Drula E."/>
            <person name="Henrissat B."/>
            <person name="Kohler A."/>
            <person name="Grigoriev I.V."/>
            <person name="Martin F.M."/>
            <person name="Hacquard S."/>
        </authorList>
    </citation>
    <scope>NUCLEOTIDE SEQUENCE</scope>
    <source>
        <strain evidence="2">MPI-CAGE-CH-0243</strain>
    </source>
</reference>
<comment type="caution">
    <text evidence="2">The sequence shown here is derived from an EMBL/GenBank/DDBJ whole genome shotgun (WGS) entry which is preliminary data.</text>
</comment>
<keyword evidence="1" id="KW-0812">Transmembrane</keyword>
<keyword evidence="1" id="KW-0472">Membrane</keyword>
<dbReference type="Proteomes" id="UP000700596">
    <property type="component" value="Unassembled WGS sequence"/>
</dbReference>
<keyword evidence="3" id="KW-1185">Reference proteome</keyword>
<feature type="transmembrane region" description="Helical" evidence="1">
    <location>
        <begin position="6"/>
        <end position="27"/>
    </location>
</feature>
<organism evidence="2 3">
    <name type="scientific">Dendryphion nanum</name>
    <dbReference type="NCBI Taxonomy" id="256645"/>
    <lineage>
        <taxon>Eukaryota</taxon>
        <taxon>Fungi</taxon>
        <taxon>Dikarya</taxon>
        <taxon>Ascomycota</taxon>
        <taxon>Pezizomycotina</taxon>
        <taxon>Dothideomycetes</taxon>
        <taxon>Pleosporomycetidae</taxon>
        <taxon>Pleosporales</taxon>
        <taxon>Torulaceae</taxon>
        <taxon>Dendryphion</taxon>
    </lineage>
</organism>
<sequence>MCWTGVVQLHFFLAVVLFTAIHQLSLRWRISASVPCPDIWTRIFAVLLPAIVLIRSGIYYSHVFVPVLFN</sequence>
<evidence type="ECO:0000313" key="3">
    <source>
        <dbReference type="Proteomes" id="UP000700596"/>
    </source>
</evidence>
<dbReference type="EMBL" id="JAGMWT010000001">
    <property type="protein sequence ID" value="KAH7138963.1"/>
    <property type="molecule type" value="Genomic_DNA"/>
</dbReference>
<protein>
    <submittedName>
        <fullName evidence="2">Uncharacterized protein</fullName>
    </submittedName>
</protein>
<dbReference type="AlphaFoldDB" id="A0A9P9IX63"/>
<evidence type="ECO:0000256" key="1">
    <source>
        <dbReference type="SAM" id="Phobius"/>
    </source>
</evidence>
<keyword evidence="1" id="KW-1133">Transmembrane helix</keyword>
<feature type="transmembrane region" description="Helical" evidence="1">
    <location>
        <begin position="39"/>
        <end position="60"/>
    </location>
</feature>
<accession>A0A9P9IX63</accession>
<gene>
    <name evidence="2" type="ORF">B0J11DRAFT_31666</name>
</gene>
<evidence type="ECO:0000313" key="2">
    <source>
        <dbReference type="EMBL" id="KAH7138963.1"/>
    </source>
</evidence>